<dbReference type="Gene3D" id="1.10.560.10">
    <property type="entry name" value="GroEL-like equatorial domain"/>
    <property type="match status" value="1"/>
</dbReference>
<dbReference type="AlphaFoldDB" id="A0A0H5R7X4"/>
<dbReference type="InterPro" id="IPR012721">
    <property type="entry name" value="Chap_CCT_theta"/>
</dbReference>
<evidence type="ECO:0000256" key="2">
    <source>
        <dbReference type="ARBA" id="ARBA00008020"/>
    </source>
</evidence>
<dbReference type="SUPFAM" id="SSF48592">
    <property type="entry name" value="GroEL equatorial domain-like"/>
    <property type="match status" value="1"/>
</dbReference>
<comment type="subcellular location">
    <subcellularLocation>
        <location evidence="1">Cytoplasm</location>
    </subcellularLocation>
</comment>
<protein>
    <recommendedName>
        <fullName evidence="7">CCT-theta</fullName>
    </recommendedName>
</protein>
<dbReference type="SUPFAM" id="SSF52029">
    <property type="entry name" value="GroEL apical domain-like"/>
    <property type="match status" value="1"/>
</dbReference>
<dbReference type="InterPro" id="IPR002423">
    <property type="entry name" value="Cpn60/GroEL/TCP-1"/>
</dbReference>
<accession>A0A0H5R7X4</accession>
<dbReference type="GO" id="GO:0016887">
    <property type="term" value="F:ATP hydrolysis activity"/>
    <property type="evidence" value="ECO:0007669"/>
    <property type="project" value="InterPro"/>
</dbReference>
<dbReference type="FunFam" id="3.50.7.10:FF:000008">
    <property type="entry name" value="T-complex protein 1 subunit theta"/>
    <property type="match status" value="1"/>
</dbReference>
<evidence type="ECO:0000256" key="5">
    <source>
        <dbReference type="ARBA" id="ARBA00022840"/>
    </source>
</evidence>
<keyword evidence="4 8" id="KW-0547">Nucleotide-binding</keyword>
<reference evidence="9" key="1">
    <citation type="submission" date="2015-04" db="EMBL/GenBank/DDBJ databases">
        <title>The genome sequence of the plant pathogenic Rhizarian Plasmodiophora brassicae reveals insights in its biotrophic life cycle and the origin of chitin synthesis.</title>
        <authorList>
            <person name="Schwelm A."/>
            <person name="Fogelqvist J."/>
            <person name="Knaust A."/>
            <person name="Julke S."/>
            <person name="Lilja T."/>
            <person name="Dhandapani V."/>
            <person name="Bonilla-Rosso G."/>
            <person name="Karlsson M."/>
            <person name="Shevchenko A."/>
            <person name="Choi S.R."/>
            <person name="Kim H.G."/>
            <person name="Park J.Y."/>
            <person name="Lim Y.P."/>
            <person name="Ludwig-Muller J."/>
            <person name="Dixelius C."/>
        </authorList>
    </citation>
    <scope>NUCLEOTIDE SEQUENCE</scope>
    <source>
        <tissue evidence="9">Potato root galls</tissue>
    </source>
</reference>
<dbReference type="EMBL" id="HACM01009375">
    <property type="protein sequence ID" value="CRZ09817.1"/>
    <property type="molecule type" value="Transcribed_RNA"/>
</dbReference>
<dbReference type="InterPro" id="IPR017998">
    <property type="entry name" value="Chaperone_TCP-1"/>
</dbReference>
<dbReference type="GO" id="GO:0051082">
    <property type="term" value="F:unfolded protein binding"/>
    <property type="evidence" value="ECO:0007669"/>
    <property type="project" value="InterPro"/>
</dbReference>
<evidence type="ECO:0000256" key="8">
    <source>
        <dbReference type="RuleBase" id="RU004187"/>
    </source>
</evidence>
<evidence type="ECO:0000256" key="3">
    <source>
        <dbReference type="ARBA" id="ARBA00022490"/>
    </source>
</evidence>
<sequence>MKNMMRGQPALFKSGTKHMTGTADAVVRNIEACRTLAKMTRTSLGPHGMNKMVINHLDKLFVTSDSATILKEIDVEHPAAKMIVMAAQQQDYECGDNSNFVVVLAGELMSQAEGLLRMGLHPADIVRGYGMAGVKALEIMSGLTCFNQESFTEPKALAQACFTAICSKQYGNEAILCDLIGKACAAVMPSKPSSFNVDNVRVCKVHGGSLHQSEVLMGVVVGRAPDGTTLEVNQANVAVFVESIDTSTTDTKGTVALNSARELLDYSIGEEKLIQSMIEALAAIGCNAVVTGGKISEMALHFLNKNNILALRVTSKFELRRLARSLNANLNLNIQTPVSAEDLGYCSKAYIRDVGAQTCTVFQQGGEKDATRNQHSVISTIILRGSTENYLNDFERAIEDGVNVVRAVCKSPAFTAGGGACELAVSAQLLSYATSCVGLEQYAIKAYADAMAMFPRTLAQNAGLDATQILAKLYSAHERGDSTVGVNIEGDSVSDMRPLGVYDHLDTKLHALKLATDVATTVLSVDQIIMAKPAGGPKAPKGQGHWDDRDE</sequence>
<dbReference type="CDD" id="cd03341">
    <property type="entry name" value="TCP1_theta"/>
    <property type="match status" value="1"/>
</dbReference>
<evidence type="ECO:0000313" key="9">
    <source>
        <dbReference type="EMBL" id="CRZ09817.1"/>
    </source>
</evidence>
<dbReference type="InterPro" id="IPR002194">
    <property type="entry name" value="Chaperonin_TCP-1_CS"/>
</dbReference>
<dbReference type="InterPro" id="IPR027413">
    <property type="entry name" value="GROEL-like_equatorial_sf"/>
</dbReference>
<evidence type="ECO:0000256" key="1">
    <source>
        <dbReference type="ARBA" id="ARBA00004496"/>
    </source>
</evidence>
<dbReference type="GO" id="GO:0005524">
    <property type="term" value="F:ATP binding"/>
    <property type="evidence" value="ECO:0007669"/>
    <property type="project" value="UniProtKB-KW"/>
</dbReference>
<keyword evidence="5 8" id="KW-0067">ATP-binding</keyword>
<comment type="similarity">
    <text evidence="2 8">Belongs to the TCP-1 chaperonin family.</text>
</comment>
<dbReference type="Gene3D" id="3.30.260.10">
    <property type="entry name" value="TCP-1-like chaperonin intermediate domain"/>
    <property type="match status" value="1"/>
</dbReference>
<keyword evidence="3" id="KW-0963">Cytoplasm</keyword>
<keyword evidence="6 8" id="KW-0143">Chaperone</keyword>
<dbReference type="Gene3D" id="3.50.7.10">
    <property type="entry name" value="GroEL"/>
    <property type="match status" value="1"/>
</dbReference>
<dbReference type="GO" id="GO:0005737">
    <property type="term" value="C:cytoplasm"/>
    <property type="evidence" value="ECO:0007669"/>
    <property type="project" value="UniProtKB-SubCell"/>
</dbReference>
<evidence type="ECO:0000256" key="7">
    <source>
        <dbReference type="ARBA" id="ARBA00029602"/>
    </source>
</evidence>
<organism evidence="9">
    <name type="scientific">Spongospora subterranea</name>
    <dbReference type="NCBI Taxonomy" id="70186"/>
    <lineage>
        <taxon>Eukaryota</taxon>
        <taxon>Sar</taxon>
        <taxon>Rhizaria</taxon>
        <taxon>Endomyxa</taxon>
        <taxon>Phytomyxea</taxon>
        <taxon>Plasmodiophorida</taxon>
        <taxon>Plasmodiophoridae</taxon>
        <taxon>Spongospora</taxon>
    </lineage>
</organism>
<dbReference type="InterPro" id="IPR027409">
    <property type="entry name" value="GroEL-like_apical_dom_sf"/>
</dbReference>
<evidence type="ECO:0000256" key="4">
    <source>
        <dbReference type="ARBA" id="ARBA00022741"/>
    </source>
</evidence>
<dbReference type="GO" id="GO:0140662">
    <property type="term" value="F:ATP-dependent protein folding chaperone"/>
    <property type="evidence" value="ECO:0007669"/>
    <property type="project" value="InterPro"/>
</dbReference>
<proteinExistence type="inferred from homology"/>
<dbReference type="PRINTS" id="PR00304">
    <property type="entry name" value="TCOMPLEXTCP1"/>
</dbReference>
<name>A0A0H5R7X4_9EUKA</name>
<dbReference type="SUPFAM" id="SSF54849">
    <property type="entry name" value="GroEL-intermediate domain like"/>
    <property type="match status" value="1"/>
</dbReference>
<dbReference type="NCBIfam" id="TIGR02346">
    <property type="entry name" value="chap_CCT_theta"/>
    <property type="match status" value="1"/>
</dbReference>
<dbReference type="InterPro" id="IPR027410">
    <property type="entry name" value="TCP-1-like_intermed_sf"/>
</dbReference>
<dbReference type="Pfam" id="PF00118">
    <property type="entry name" value="Cpn60_TCP1"/>
    <property type="match status" value="1"/>
</dbReference>
<evidence type="ECO:0000256" key="6">
    <source>
        <dbReference type="ARBA" id="ARBA00023186"/>
    </source>
</evidence>
<dbReference type="PROSITE" id="PS00750">
    <property type="entry name" value="TCP1_1"/>
    <property type="match status" value="1"/>
</dbReference>
<dbReference type="PANTHER" id="PTHR11353">
    <property type="entry name" value="CHAPERONIN"/>
    <property type="match status" value="1"/>
</dbReference>